<keyword evidence="5" id="KW-1185">Reference proteome</keyword>
<proteinExistence type="predicted"/>
<dbReference type="SUPFAM" id="SSF51430">
    <property type="entry name" value="NAD(P)-linked oxidoreductase"/>
    <property type="match status" value="2"/>
</dbReference>
<dbReference type="GeneID" id="300580951"/>
<feature type="compositionally biased region" description="Low complexity" evidence="3">
    <location>
        <begin position="33"/>
        <end position="45"/>
    </location>
</feature>
<dbReference type="Gene3D" id="3.20.20.100">
    <property type="entry name" value="NADP-dependent oxidoreductase domain"/>
    <property type="match status" value="2"/>
</dbReference>
<sequence>MLSGYEIPVLGFGASPQQPLPQTKTFASATKNPSQQTSTPSAATTGTFDSARAYDGEKACGEAIRAFGIPRDEVFVTSKFEGHGAGVYRFISESQTVRRAEGEKGHVKGFGGGQEGGQDSVHGGGRITGFIILWRRWRISRSLSGSWAKGMRLHPWLARRDIVEWCRRHGVVVEAYCPLAKGQRFDGPRVKGLWGQVWEGRSADSPAMEFAKGGFCILNFCMRRGVDWVCRALFRCQRAIWRRGLRRMRKCLIFELTEGDMAMLDVDSYAPTTWDPTVSPLNS</sequence>
<evidence type="ECO:0000256" key="1">
    <source>
        <dbReference type="ARBA" id="ARBA00022857"/>
    </source>
</evidence>
<evidence type="ECO:0000313" key="5">
    <source>
        <dbReference type="Proteomes" id="UP001642720"/>
    </source>
</evidence>
<dbReference type="InterPro" id="IPR036812">
    <property type="entry name" value="NAD(P)_OxRdtase_dom_sf"/>
</dbReference>
<reference evidence="4 5" key="1">
    <citation type="submission" date="2018-01" db="EMBL/GenBank/DDBJ databases">
        <title>Genome characterization of the sugarcane-associated fungus Trichoderma ghanense CCMA-1212 and their application in lignocelulose bioconversion.</title>
        <authorList>
            <person name="Steindorff A.S."/>
            <person name="Mendes T.D."/>
            <person name="Vilela E.S.D."/>
            <person name="Rodrigues D.S."/>
            <person name="Formighieri E.F."/>
            <person name="Melo I.S."/>
            <person name="Favaro L.C.L."/>
        </authorList>
    </citation>
    <scope>NUCLEOTIDE SEQUENCE [LARGE SCALE GENOMIC DNA]</scope>
    <source>
        <strain evidence="4 5">CCMA-1212</strain>
    </source>
</reference>
<organism evidence="4 5">
    <name type="scientific">Trichoderma ghanense</name>
    <dbReference type="NCBI Taxonomy" id="65468"/>
    <lineage>
        <taxon>Eukaryota</taxon>
        <taxon>Fungi</taxon>
        <taxon>Dikarya</taxon>
        <taxon>Ascomycota</taxon>
        <taxon>Pezizomycotina</taxon>
        <taxon>Sordariomycetes</taxon>
        <taxon>Hypocreomycetidae</taxon>
        <taxon>Hypocreales</taxon>
        <taxon>Hypocreaceae</taxon>
        <taxon>Trichoderma</taxon>
    </lineage>
</organism>
<feature type="compositionally biased region" description="Polar residues" evidence="3">
    <location>
        <begin position="15"/>
        <end position="32"/>
    </location>
</feature>
<comment type="caution">
    <text evidence="4">The sequence shown here is derived from an EMBL/GenBank/DDBJ whole genome shotgun (WGS) entry which is preliminary data.</text>
</comment>
<keyword evidence="2" id="KW-0560">Oxidoreductase</keyword>
<feature type="region of interest" description="Disordered" evidence="3">
    <location>
        <begin position="13"/>
        <end position="47"/>
    </location>
</feature>
<dbReference type="PRINTS" id="PR00069">
    <property type="entry name" value="ALDKETRDTASE"/>
</dbReference>
<evidence type="ECO:0000256" key="2">
    <source>
        <dbReference type="ARBA" id="ARBA00023002"/>
    </source>
</evidence>
<dbReference type="PANTHER" id="PTHR43827">
    <property type="entry name" value="2,5-DIKETO-D-GLUCONIC ACID REDUCTASE"/>
    <property type="match status" value="1"/>
</dbReference>
<dbReference type="RefSeq" id="XP_073555121.1">
    <property type="nucleotide sequence ID" value="XM_073706501.1"/>
</dbReference>
<evidence type="ECO:0000313" key="4">
    <source>
        <dbReference type="EMBL" id="TFA98919.1"/>
    </source>
</evidence>
<dbReference type="PANTHER" id="PTHR43827:SF3">
    <property type="entry name" value="NADP-DEPENDENT OXIDOREDUCTASE DOMAIN-CONTAINING PROTEIN"/>
    <property type="match status" value="1"/>
</dbReference>
<dbReference type="InterPro" id="IPR020471">
    <property type="entry name" value="AKR"/>
</dbReference>
<gene>
    <name evidence="4" type="ORF">CCMA1212_009417</name>
</gene>
<dbReference type="Proteomes" id="UP001642720">
    <property type="component" value="Unassembled WGS sequence"/>
</dbReference>
<evidence type="ECO:0000256" key="3">
    <source>
        <dbReference type="SAM" id="MobiDB-lite"/>
    </source>
</evidence>
<keyword evidence="1" id="KW-0521">NADP</keyword>
<evidence type="ECO:0008006" key="6">
    <source>
        <dbReference type="Google" id="ProtNLM"/>
    </source>
</evidence>
<dbReference type="EMBL" id="PPTA01000017">
    <property type="protein sequence ID" value="TFA98919.1"/>
    <property type="molecule type" value="Genomic_DNA"/>
</dbReference>
<name>A0ABY2GUE2_9HYPO</name>
<protein>
    <recommendedName>
        <fullName evidence="6">NADP-dependent oxidoreductase domain-containing protein</fullName>
    </recommendedName>
</protein>
<accession>A0ABY2GUE2</accession>